<dbReference type="PROSITE" id="PS00108">
    <property type="entry name" value="PROTEIN_KINASE_ST"/>
    <property type="match status" value="1"/>
</dbReference>
<accession>A0ABS4TUC7</accession>
<dbReference type="EMBL" id="JAGINW010000001">
    <property type="protein sequence ID" value="MBP2328008.1"/>
    <property type="molecule type" value="Genomic_DNA"/>
</dbReference>
<feature type="domain" description="Protein kinase" evidence="8">
    <location>
        <begin position="53"/>
        <end position="322"/>
    </location>
</feature>
<proteinExistence type="predicted"/>
<name>A0ABS4TUC7_9PSEU</name>
<protein>
    <submittedName>
        <fullName evidence="9">Serine/threonine protein kinase</fullName>
    </submittedName>
</protein>
<evidence type="ECO:0000256" key="1">
    <source>
        <dbReference type="ARBA" id="ARBA00022527"/>
    </source>
</evidence>
<evidence type="ECO:0000256" key="4">
    <source>
        <dbReference type="ARBA" id="ARBA00022777"/>
    </source>
</evidence>
<feature type="transmembrane region" description="Helical" evidence="7">
    <location>
        <begin position="665"/>
        <end position="688"/>
    </location>
</feature>
<feature type="region of interest" description="Disordered" evidence="6">
    <location>
        <begin position="1"/>
        <end position="58"/>
    </location>
</feature>
<sequence>MSDAAPTRRDAPRGTSSTRRDDVSAGQPPPTRRDDGEPAKTSIDTGGLPKPVFDRYEPVPGGSLGAGGEAHLVMRVRRRTDGADRVVKVYRSTIQPDTKLLEALHTADSAHLVGVDEWGDHTDAYGTSVSWEVLEYVPGGSLRDLMQREGLKLPGSRVRELLIELTEALDYLHSNVVYRGSTGLAHRDVKPANVLIRTEDPLDLVLCDFGLVAEIRATRVSSRRAGTAAYQAPETWWEPSRGPEQDWWSLGVIVVEMLTGRNPNLGSNGEAVDDKVLFEHITTTGGVDLTEVTDPRWRMLCAGLLTMDPTKRWQGDQVKQWLDNKSPKVHTGTAAPRSGRVVAPPIEVAGLPCRTPSEVAGAMSRSFVDACGLFQRRDDRLDLSEWLRTSFPDLAEALPNDLFRKDPADRRDAGTRVARFIAWVAPELRPGYEGRPMDSAGIASLAHDAMTDRDSARLLSQIDARLLRVFGRHRCAAHPGCTNGCAVLTTAADWLEPARQALRRRIDDARRDGMPNLDQRDVATAEALLIRVLVDPDHVATQRTRLGRLRGMDGSAWWTRLLQESGDTPNELAGLALASATEHHVLRQAANDQAVRESARAAEKQEKAVRRGELLRHQGASARMGLRDLFSWSLAMVVFYLGVILAVLVSAVIDERTAMPVPVLIAQAVGLQTVLTVPAAILLGCVLFGPTRPWPAARRAFRIAAFLSGAVAVLRLLGYPQLAIFPVVWQSGVQDLLVRLGSSFGGEGSAAQAPTSVLFGAAIAFALAGWCMVAFARRRRIGDPGPAARTVKRVLIGLVIAMFAARAGQIWLDWHVPGLPTPVSTWLEI</sequence>
<dbReference type="InterPro" id="IPR000719">
    <property type="entry name" value="Prot_kinase_dom"/>
</dbReference>
<dbReference type="GO" id="GO:0004674">
    <property type="term" value="F:protein serine/threonine kinase activity"/>
    <property type="evidence" value="ECO:0007669"/>
    <property type="project" value="UniProtKB-KW"/>
</dbReference>
<evidence type="ECO:0000256" key="6">
    <source>
        <dbReference type="SAM" id="MobiDB-lite"/>
    </source>
</evidence>
<dbReference type="PROSITE" id="PS50011">
    <property type="entry name" value="PROTEIN_KINASE_DOM"/>
    <property type="match status" value="1"/>
</dbReference>
<organism evidence="9 10">
    <name type="scientific">Kibdelosporangium banguiense</name>
    <dbReference type="NCBI Taxonomy" id="1365924"/>
    <lineage>
        <taxon>Bacteria</taxon>
        <taxon>Bacillati</taxon>
        <taxon>Actinomycetota</taxon>
        <taxon>Actinomycetes</taxon>
        <taxon>Pseudonocardiales</taxon>
        <taxon>Pseudonocardiaceae</taxon>
        <taxon>Kibdelosporangium</taxon>
    </lineage>
</organism>
<dbReference type="InterPro" id="IPR011009">
    <property type="entry name" value="Kinase-like_dom_sf"/>
</dbReference>
<evidence type="ECO:0000256" key="3">
    <source>
        <dbReference type="ARBA" id="ARBA00022741"/>
    </source>
</evidence>
<keyword evidence="7" id="KW-0812">Transmembrane</keyword>
<evidence type="ECO:0000259" key="8">
    <source>
        <dbReference type="PROSITE" id="PS50011"/>
    </source>
</evidence>
<dbReference type="SMART" id="SM00220">
    <property type="entry name" value="S_TKc"/>
    <property type="match status" value="1"/>
</dbReference>
<evidence type="ECO:0000256" key="5">
    <source>
        <dbReference type="ARBA" id="ARBA00022840"/>
    </source>
</evidence>
<comment type="caution">
    <text evidence="9">The sequence shown here is derived from an EMBL/GenBank/DDBJ whole genome shotgun (WGS) entry which is preliminary data.</text>
</comment>
<keyword evidence="7" id="KW-0472">Membrane</keyword>
<dbReference type="SUPFAM" id="SSF56112">
    <property type="entry name" value="Protein kinase-like (PK-like)"/>
    <property type="match status" value="1"/>
</dbReference>
<keyword evidence="2" id="KW-0808">Transferase</keyword>
<keyword evidence="5" id="KW-0067">ATP-binding</keyword>
<evidence type="ECO:0000256" key="2">
    <source>
        <dbReference type="ARBA" id="ARBA00022679"/>
    </source>
</evidence>
<keyword evidence="4 9" id="KW-0418">Kinase</keyword>
<keyword evidence="7" id="KW-1133">Transmembrane helix</keyword>
<evidence type="ECO:0000313" key="9">
    <source>
        <dbReference type="EMBL" id="MBP2328008.1"/>
    </source>
</evidence>
<feature type="transmembrane region" description="Helical" evidence="7">
    <location>
        <begin position="749"/>
        <end position="773"/>
    </location>
</feature>
<feature type="compositionally biased region" description="Basic and acidic residues" evidence="6">
    <location>
        <begin position="1"/>
        <end position="23"/>
    </location>
</feature>
<feature type="transmembrane region" description="Helical" evidence="7">
    <location>
        <begin position="700"/>
        <end position="729"/>
    </location>
</feature>
<evidence type="ECO:0000256" key="7">
    <source>
        <dbReference type="SAM" id="Phobius"/>
    </source>
</evidence>
<feature type="transmembrane region" description="Helical" evidence="7">
    <location>
        <begin position="794"/>
        <end position="812"/>
    </location>
</feature>
<keyword evidence="3" id="KW-0547">Nucleotide-binding</keyword>
<dbReference type="PANTHER" id="PTHR24351">
    <property type="entry name" value="RIBOSOMAL PROTEIN S6 KINASE"/>
    <property type="match status" value="1"/>
</dbReference>
<keyword evidence="1 9" id="KW-0723">Serine/threonine-protein kinase</keyword>
<dbReference type="Gene3D" id="1.10.510.10">
    <property type="entry name" value="Transferase(Phosphotransferase) domain 1"/>
    <property type="match status" value="1"/>
</dbReference>
<dbReference type="InterPro" id="IPR008271">
    <property type="entry name" value="Ser/Thr_kinase_AS"/>
</dbReference>
<dbReference type="Pfam" id="PF00069">
    <property type="entry name" value="Pkinase"/>
    <property type="match status" value="1"/>
</dbReference>
<keyword evidence="10" id="KW-1185">Reference proteome</keyword>
<dbReference type="RefSeq" id="WP_209645090.1">
    <property type="nucleotide sequence ID" value="NZ_JAGINW010000001.1"/>
</dbReference>
<feature type="transmembrane region" description="Helical" evidence="7">
    <location>
        <begin position="629"/>
        <end position="653"/>
    </location>
</feature>
<dbReference type="Proteomes" id="UP001519332">
    <property type="component" value="Unassembled WGS sequence"/>
</dbReference>
<gene>
    <name evidence="9" type="ORF">JOF56_008393</name>
</gene>
<evidence type="ECO:0000313" key="10">
    <source>
        <dbReference type="Proteomes" id="UP001519332"/>
    </source>
</evidence>
<reference evidence="9 10" key="1">
    <citation type="submission" date="2021-03" db="EMBL/GenBank/DDBJ databases">
        <title>Sequencing the genomes of 1000 actinobacteria strains.</title>
        <authorList>
            <person name="Klenk H.-P."/>
        </authorList>
    </citation>
    <scope>NUCLEOTIDE SEQUENCE [LARGE SCALE GENOMIC DNA]</scope>
    <source>
        <strain evidence="9 10">DSM 46670</strain>
    </source>
</reference>